<protein>
    <submittedName>
        <fullName evidence="2">Uncharacterized protein</fullName>
    </submittedName>
</protein>
<dbReference type="AlphaFoldDB" id="A0A8T1JWF5"/>
<dbReference type="Proteomes" id="UP000736787">
    <property type="component" value="Unassembled WGS sequence"/>
</dbReference>
<dbReference type="VEuPathDB" id="FungiDB:PC110_g19682"/>
<feature type="region of interest" description="Disordered" evidence="1">
    <location>
        <begin position="46"/>
        <end position="118"/>
    </location>
</feature>
<name>A0A8T1JWF5_9STRA</name>
<evidence type="ECO:0000313" key="2">
    <source>
        <dbReference type="EMBL" id="KAG2908467.1"/>
    </source>
</evidence>
<reference evidence="2" key="1">
    <citation type="submission" date="2018-10" db="EMBL/GenBank/DDBJ databases">
        <title>Effector identification in a new, highly contiguous assembly of the strawberry crown rot pathogen Phytophthora cactorum.</title>
        <authorList>
            <person name="Armitage A.D."/>
            <person name="Nellist C.F."/>
            <person name="Bates H."/>
            <person name="Vickerstaff R.J."/>
            <person name="Harrison R.J."/>
        </authorList>
    </citation>
    <scope>NUCLEOTIDE SEQUENCE</scope>
    <source>
        <strain evidence="2">4040</strain>
    </source>
</reference>
<accession>A0A8T1JWF5</accession>
<evidence type="ECO:0000313" key="3">
    <source>
        <dbReference type="Proteomes" id="UP000736787"/>
    </source>
</evidence>
<comment type="caution">
    <text evidence="2">The sequence shown here is derived from an EMBL/GenBank/DDBJ whole genome shotgun (WGS) entry which is preliminary data.</text>
</comment>
<evidence type="ECO:0000256" key="1">
    <source>
        <dbReference type="SAM" id="MobiDB-lite"/>
    </source>
</evidence>
<feature type="compositionally biased region" description="Polar residues" evidence="1">
    <location>
        <begin position="104"/>
        <end position="114"/>
    </location>
</feature>
<dbReference type="EMBL" id="RCMK01000897">
    <property type="protein sequence ID" value="KAG2908467.1"/>
    <property type="molecule type" value="Genomic_DNA"/>
</dbReference>
<proteinExistence type="predicted"/>
<organism evidence="2 3">
    <name type="scientific">Phytophthora cactorum</name>
    <dbReference type="NCBI Taxonomy" id="29920"/>
    <lineage>
        <taxon>Eukaryota</taxon>
        <taxon>Sar</taxon>
        <taxon>Stramenopiles</taxon>
        <taxon>Oomycota</taxon>
        <taxon>Peronosporomycetes</taxon>
        <taxon>Peronosporales</taxon>
        <taxon>Peronosporaceae</taxon>
        <taxon>Phytophthora</taxon>
    </lineage>
</organism>
<sequence>MTVSVGLAAGELDLNSLDLDQETFVALHRIQAESKDLWDQTAIPAAPAKAAHQVAHGTRHKRIRPGGKGSDQSSDSSHEDKPPALTDTASSSMTATGLGDHQPAESSTQRQVINRCSGRRRGIISKRLAPGHIRPLNRAPVQFFVQRALV</sequence>
<gene>
    <name evidence="2" type="ORF">PC117_g19941</name>
</gene>